<dbReference type="AlphaFoldDB" id="A0A0N7MRD3"/>
<accession>A0A0N7MPE9</accession>
<keyword evidence="4" id="KW-1185">Reference proteome</keyword>
<name>A0A0N7MRD3_9BACT</name>
<accession>A0A0P1LMG5</accession>
<sequence length="278" mass="31029">MREIFLAFISFFFLSQFLYSQEVLLRFQPEKGKNFVYFLSSEGVLTQSAMGMEQVVNSKTETKFSYFIQDVSPAGNIEMIILVDTIKTGVKTQTPPLDTNFVIPMHLKLKQVLDKYGKGISFEVLDMKASELPMGVGRRIDKRTYSHTVVFPERKVSKGESWDFSYTDTTSNEGGQTIVKAQGQYTFDGVEKVNGIECARLILNSSFSISGQGMFQGMNYGLEGEGKNIGKIWVDLKSGLLVRSETASEIEMAMGISGQVEMTIPMSQKITTTVSLVK</sequence>
<dbReference type="Proteomes" id="UP000182011">
    <property type="component" value="Unassembled WGS sequence"/>
</dbReference>
<evidence type="ECO:0000313" key="1">
    <source>
        <dbReference type="EMBL" id="CUS82207.1"/>
    </source>
</evidence>
<accession>A0A0P1LP56</accession>
<dbReference type="EMBL" id="FAOP01000003">
    <property type="protein sequence ID" value="CUU02336.1"/>
    <property type="molecule type" value="Genomic_DNA"/>
</dbReference>
<reference evidence="1 4" key="1">
    <citation type="submission" date="2015-11" db="EMBL/GenBank/DDBJ databases">
        <authorList>
            <person name="Varghese N."/>
        </authorList>
    </citation>
    <scope>NUCLEOTIDE SEQUENCE [LARGE SCALE GENOMIC DNA]</scope>
    <source>
        <strain evidence="1 4">JGI-8</strain>
    </source>
</reference>
<accession>A0A0S4MTL7</accession>
<protein>
    <submittedName>
        <fullName evidence="2">Uncharacterized protein</fullName>
    </submittedName>
</protein>
<accession>A0A0N7MVW5</accession>
<evidence type="ECO:0000313" key="3">
    <source>
        <dbReference type="Proteomes" id="UP000182011"/>
    </source>
</evidence>
<gene>
    <name evidence="2" type="ORF">JGI4_00484</name>
    <name evidence="1" type="ORF">JGI8_00580</name>
</gene>
<accession>A0A0P1LDV9</accession>
<accession>A0A0P1LYA9</accession>
<dbReference type="OrthoDB" id="9812696at2"/>
<accession>A0A0P1P0H9</accession>
<dbReference type="RefSeq" id="WP_047133824.1">
    <property type="nucleotide sequence ID" value="NZ_CZVI01000005.1"/>
</dbReference>
<accession>A0A0P1LK38</accession>
<dbReference type="STRING" id="1633631.GCA_001442925_00484"/>
<organism evidence="2 3">
    <name type="scientific">Candidatus Kryptonium thompsonii</name>
    <dbReference type="NCBI Taxonomy" id="1633631"/>
    <lineage>
        <taxon>Bacteria</taxon>
        <taxon>Pseudomonadati</taxon>
        <taxon>Candidatus Kryptoniota</taxon>
        <taxon>Candidatus Kryptonium</taxon>
    </lineage>
</organism>
<proteinExistence type="predicted"/>
<evidence type="ECO:0000313" key="4">
    <source>
        <dbReference type="Proteomes" id="UP000182200"/>
    </source>
</evidence>
<dbReference type="Proteomes" id="UP000182200">
    <property type="component" value="Unassembled WGS sequence"/>
</dbReference>
<evidence type="ECO:0000313" key="2">
    <source>
        <dbReference type="EMBL" id="CUU02336.1"/>
    </source>
</evidence>
<dbReference type="Pfam" id="PF19777">
    <property type="entry name" value="DUF6263"/>
    <property type="match status" value="1"/>
</dbReference>
<accession>A0A0N7MRD3</accession>
<dbReference type="InterPro" id="IPR046230">
    <property type="entry name" value="DUF6263"/>
</dbReference>
<reference evidence="2 3" key="2">
    <citation type="submission" date="2015-11" db="EMBL/GenBank/DDBJ databases">
        <authorList>
            <person name="Zhang Y."/>
            <person name="Guo Z."/>
        </authorList>
    </citation>
    <scope>NUCLEOTIDE SEQUENCE [LARGE SCALE GENOMIC DNA]</scope>
    <source>
        <strain evidence="2">JGI-4</strain>
    </source>
</reference>
<accession>A0A0P1MSE5</accession>
<dbReference type="EMBL" id="CZVI01000005">
    <property type="protein sequence ID" value="CUS82207.1"/>
    <property type="molecule type" value="Genomic_DNA"/>
</dbReference>